<dbReference type="InterPro" id="IPR028098">
    <property type="entry name" value="Glyco_trans_4-like_N"/>
</dbReference>
<dbReference type="InterPro" id="IPR050194">
    <property type="entry name" value="Glycosyltransferase_grp1"/>
</dbReference>
<keyword evidence="2" id="KW-0808">Transferase</keyword>
<dbReference type="AlphaFoldDB" id="A0A2N7JZL5"/>
<gene>
    <name evidence="2" type="ORF">BCT49_13060</name>
</gene>
<evidence type="ECO:0000259" key="1">
    <source>
        <dbReference type="Pfam" id="PF13439"/>
    </source>
</evidence>
<evidence type="ECO:0000313" key="3">
    <source>
        <dbReference type="Proteomes" id="UP000235406"/>
    </source>
</evidence>
<accession>A0A2N7JZL5</accession>
<dbReference type="Gene3D" id="3.40.50.2000">
    <property type="entry name" value="Glycogen Phosphorylase B"/>
    <property type="match status" value="2"/>
</dbReference>
<comment type="caution">
    <text evidence="2">The sequence shown here is derived from an EMBL/GenBank/DDBJ whole genome shotgun (WGS) entry which is preliminary data.</text>
</comment>
<evidence type="ECO:0000313" key="2">
    <source>
        <dbReference type="EMBL" id="PMM66072.1"/>
    </source>
</evidence>
<dbReference type="PANTHER" id="PTHR45947:SF3">
    <property type="entry name" value="SULFOQUINOVOSYL TRANSFERASE SQD2"/>
    <property type="match status" value="1"/>
</dbReference>
<dbReference type="Pfam" id="PF13439">
    <property type="entry name" value="Glyco_transf_4"/>
    <property type="match status" value="1"/>
</dbReference>
<dbReference type="GO" id="GO:0016757">
    <property type="term" value="F:glycosyltransferase activity"/>
    <property type="evidence" value="ECO:0007669"/>
    <property type="project" value="UniProtKB-ARBA"/>
</dbReference>
<name>A0A2N7JZL5_9VIBR</name>
<dbReference type="SUPFAM" id="SSF53756">
    <property type="entry name" value="UDP-Glycosyltransferase/glycogen phosphorylase"/>
    <property type="match status" value="1"/>
</dbReference>
<feature type="domain" description="Glycosyltransferase subfamily 4-like N-terminal" evidence="1">
    <location>
        <begin position="38"/>
        <end position="174"/>
    </location>
</feature>
<dbReference type="PANTHER" id="PTHR45947">
    <property type="entry name" value="SULFOQUINOVOSYL TRANSFERASE SQD2"/>
    <property type="match status" value="1"/>
</dbReference>
<protein>
    <submittedName>
        <fullName evidence="2">Glycosyl transferase family 1</fullName>
    </submittedName>
</protein>
<dbReference type="Pfam" id="PF13692">
    <property type="entry name" value="Glyco_trans_1_4"/>
    <property type="match status" value="1"/>
</dbReference>
<dbReference type="Proteomes" id="UP000235406">
    <property type="component" value="Unassembled WGS sequence"/>
</dbReference>
<dbReference type="OrthoDB" id="9768937at2"/>
<organism evidence="2 3">
    <name type="scientific">Vibrio lentus</name>
    <dbReference type="NCBI Taxonomy" id="136468"/>
    <lineage>
        <taxon>Bacteria</taxon>
        <taxon>Pseudomonadati</taxon>
        <taxon>Pseudomonadota</taxon>
        <taxon>Gammaproteobacteria</taxon>
        <taxon>Vibrionales</taxon>
        <taxon>Vibrionaceae</taxon>
        <taxon>Vibrio</taxon>
    </lineage>
</organism>
<dbReference type="RefSeq" id="WP_102437183.1">
    <property type="nucleotide sequence ID" value="NZ_CAWNVI010000149.1"/>
</dbReference>
<dbReference type="CDD" id="cd03801">
    <property type="entry name" value="GT4_PimA-like"/>
    <property type="match status" value="1"/>
</dbReference>
<reference evidence="3" key="1">
    <citation type="submission" date="2016-07" db="EMBL/GenBank/DDBJ databases">
        <title>Nontailed viruses are major unrecognized killers of bacteria in the ocean.</title>
        <authorList>
            <person name="Kauffman K."/>
            <person name="Hussain F."/>
            <person name="Yang J."/>
            <person name="Arevalo P."/>
            <person name="Brown J."/>
            <person name="Cutler M."/>
            <person name="Kelly L."/>
            <person name="Polz M.F."/>
        </authorList>
    </citation>
    <scope>NUCLEOTIDE SEQUENCE [LARGE SCALE GENOMIC DNA]</scope>
    <source>
        <strain evidence="3">10N.261.46.F8</strain>
    </source>
</reference>
<proteinExistence type="predicted"/>
<sequence>MSTTKPNISPSNVDEPLIKEALVPVLGEIWLFIDSQTFGGIETHVVELAKGLLNHDNKVRVILLTKYTPEPSIIGQLNESTLPYSYLQDLSKVQGNPIAQLRSAVEQYQPQLIHAHGYKASIVSKSTKLLSRPISLRQITTYHAGETPTGRVWVYDLLDRYTSWISNHSLVVSSKISRKLPTRSTLLNNFVSVADVSQPTVSSDIQTAQSSHPDHLNHYRFGFVGRLSHEKAADRFVTLAKGFEQHQFNLFGDGPERSQLAQNSPANCQFHGHQNDMASVWPQIDVLIIPSRYEGLPMAALEAMVRGIPVIATAVGNLPQLIDHGSNGYIAQSESELNTNLNAWLALSPADKEIMSAKARQRIIDDYSPQAVIPQLLNCYRL</sequence>
<dbReference type="EMBL" id="MCZK01000149">
    <property type="protein sequence ID" value="PMM66072.1"/>
    <property type="molecule type" value="Genomic_DNA"/>
</dbReference>